<feature type="transmembrane region" description="Helical" evidence="6">
    <location>
        <begin position="45"/>
        <end position="67"/>
    </location>
</feature>
<feature type="transmembrane region" description="Helical" evidence="6">
    <location>
        <begin position="354"/>
        <end position="375"/>
    </location>
</feature>
<dbReference type="PANTHER" id="PTHR23513">
    <property type="entry name" value="INTEGRAL MEMBRANE EFFLUX PROTEIN-RELATED"/>
    <property type="match status" value="1"/>
</dbReference>
<feature type="transmembrane region" description="Helical" evidence="6">
    <location>
        <begin position="20"/>
        <end position="39"/>
    </location>
</feature>
<keyword evidence="5 6" id="KW-0472">Membrane</keyword>
<feature type="transmembrane region" description="Helical" evidence="6">
    <location>
        <begin position="261"/>
        <end position="281"/>
    </location>
</feature>
<keyword evidence="3 6" id="KW-0812">Transmembrane</keyword>
<evidence type="ECO:0000313" key="7">
    <source>
        <dbReference type="EMBL" id="GAA3586498.1"/>
    </source>
</evidence>
<reference evidence="8" key="1">
    <citation type="journal article" date="2019" name="Int. J. Syst. Evol. Microbiol.">
        <title>The Global Catalogue of Microorganisms (GCM) 10K type strain sequencing project: providing services to taxonomists for standard genome sequencing and annotation.</title>
        <authorList>
            <consortium name="The Broad Institute Genomics Platform"/>
            <consortium name="The Broad Institute Genome Sequencing Center for Infectious Disease"/>
            <person name="Wu L."/>
            <person name="Ma J."/>
        </authorList>
    </citation>
    <scope>NUCLEOTIDE SEQUENCE [LARGE SCALE GENOMIC DNA]</scope>
    <source>
        <strain evidence="8">JCM 16898</strain>
    </source>
</reference>
<keyword evidence="2" id="KW-1003">Cell membrane</keyword>
<dbReference type="RefSeq" id="WP_425548854.1">
    <property type="nucleotide sequence ID" value="NZ_BAAAZN010000033.1"/>
</dbReference>
<evidence type="ECO:0000256" key="1">
    <source>
        <dbReference type="ARBA" id="ARBA00004651"/>
    </source>
</evidence>
<dbReference type="EMBL" id="BAAAZN010000033">
    <property type="protein sequence ID" value="GAA3586498.1"/>
    <property type="molecule type" value="Genomic_DNA"/>
</dbReference>
<feature type="transmembrane region" description="Helical" evidence="6">
    <location>
        <begin position="88"/>
        <end position="110"/>
    </location>
</feature>
<evidence type="ECO:0000256" key="2">
    <source>
        <dbReference type="ARBA" id="ARBA00022475"/>
    </source>
</evidence>
<dbReference type="InterPro" id="IPR036259">
    <property type="entry name" value="MFS_trans_sf"/>
</dbReference>
<dbReference type="Gene3D" id="1.20.1250.20">
    <property type="entry name" value="MFS general substrate transporter like domains"/>
    <property type="match status" value="1"/>
</dbReference>
<dbReference type="Proteomes" id="UP001500689">
    <property type="component" value="Unassembled WGS sequence"/>
</dbReference>
<gene>
    <name evidence="7" type="ORF">GCM10022222_84010</name>
</gene>
<name>A0ABP6YS99_9PSEU</name>
<proteinExistence type="predicted"/>
<evidence type="ECO:0000313" key="8">
    <source>
        <dbReference type="Proteomes" id="UP001500689"/>
    </source>
</evidence>
<evidence type="ECO:0000256" key="6">
    <source>
        <dbReference type="SAM" id="Phobius"/>
    </source>
</evidence>
<feature type="transmembrane region" description="Helical" evidence="6">
    <location>
        <begin position="159"/>
        <end position="184"/>
    </location>
</feature>
<feature type="transmembrane region" description="Helical" evidence="6">
    <location>
        <begin position="288"/>
        <end position="305"/>
    </location>
</feature>
<dbReference type="InterPro" id="IPR011701">
    <property type="entry name" value="MFS"/>
</dbReference>
<evidence type="ECO:0000256" key="5">
    <source>
        <dbReference type="ARBA" id="ARBA00023136"/>
    </source>
</evidence>
<sequence length="413" mass="41390">MRAPLRYPAFRRLASGRTAVSLGNAVAPVALAFAVLDLTGSAVDLGIVVGARSAATVVLVLFGGVLADRLPRPVLMQGTAAAAAVSQVAIGVSVLAGLASVPLLVVLNVVNGALAAVSLPTGLAMTPQTVPSGLLRPANAVARMASNAGMVAGAPLGGLLAAFVGPGWAVTATSLAFALAAGCYHRLLAAIRPVAVGAAAADPNAPSGRPPADLRAGWREFSGRHWVWPVVLQFMVVNAVVTGCMQVLGPAVADRGVGRSGWGLVLAAETVGALVGGIVASRWQPRRALYLGVAVTFVQAVPLLVMADAPVLGLLLAAMFVTGVALEQFAIAWDVSLQQHIPADRLAKVYSYDVIGSLVAMPIGETAAGPVAAAFGVPATLHAGAALVVLATAGTLCGRAVRVLRVGSGAITP</sequence>
<evidence type="ECO:0000256" key="4">
    <source>
        <dbReference type="ARBA" id="ARBA00022989"/>
    </source>
</evidence>
<dbReference type="SUPFAM" id="SSF103473">
    <property type="entry name" value="MFS general substrate transporter"/>
    <property type="match status" value="1"/>
</dbReference>
<feature type="transmembrane region" description="Helical" evidence="6">
    <location>
        <begin position="381"/>
        <end position="401"/>
    </location>
</feature>
<protein>
    <submittedName>
        <fullName evidence="7">MFS transporter</fullName>
    </submittedName>
</protein>
<dbReference type="PANTHER" id="PTHR23513:SF11">
    <property type="entry name" value="STAPHYLOFERRIN A TRANSPORTER"/>
    <property type="match status" value="1"/>
</dbReference>
<evidence type="ECO:0000256" key="3">
    <source>
        <dbReference type="ARBA" id="ARBA00022692"/>
    </source>
</evidence>
<organism evidence="7 8">
    <name type="scientific">Amycolatopsis ultiminotia</name>
    <dbReference type="NCBI Taxonomy" id="543629"/>
    <lineage>
        <taxon>Bacteria</taxon>
        <taxon>Bacillati</taxon>
        <taxon>Actinomycetota</taxon>
        <taxon>Actinomycetes</taxon>
        <taxon>Pseudonocardiales</taxon>
        <taxon>Pseudonocardiaceae</taxon>
        <taxon>Amycolatopsis</taxon>
    </lineage>
</organism>
<dbReference type="CDD" id="cd06173">
    <property type="entry name" value="MFS_MefA_like"/>
    <property type="match status" value="1"/>
</dbReference>
<accession>A0ABP6YS99</accession>
<dbReference type="Pfam" id="PF07690">
    <property type="entry name" value="MFS_1"/>
    <property type="match status" value="1"/>
</dbReference>
<feature type="transmembrane region" description="Helical" evidence="6">
    <location>
        <begin position="311"/>
        <end position="333"/>
    </location>
</feature>
<keyword evidence="4 6" id="KW-1133">Transmembrane helix</keyword>
<feature type="transmembrane region" description="Helical" evidence="6">
    <location>
        <begin position="226"/>
        <end position="249"/>
    </location>
</feature>
<keyword evidence="8" id="KW-1185">Reference proteome</keyword>
<comment type="subcellular location">
    <subcellularLocation>
        <location evidence="1">Cell membrane</location>
        <topology evidence="1">Multi-pass membrane protein</topology>
    </subcellularLocation>
</comment>
<comment type="caution">
    <text evidence="7">The sequence shown here is derived from an EMBL/GenBank/DDBJ whole genome shotgun (WGS) entry which is preliminary data.</text>
</comment>